<dbReference type="GO" id="GO:0008889">
    <property type="term" value="F:glycerophosphodiester phosphodiesterase activity"/>
    <property type="evidence" value="ECO:0000318"/>
    <property type="project" value="GO_Central"/>
</dbReference>
<feature type="transmembrane region" description="Helical" evidence="7">
    <location>
        <begin position="27"/>
        <end position="46"/>
    </location>
</feature>
<dbReference type="PANTHER" id="PTHR43620:SF18">
    <property type="entry name" value="GLYCEROPHOSPHODIESTER PHOSPHODIESTERASE"/>
    <property type="match status" value="1"/>
</dbReference>
<feature type="domain" description="GP-PDE" evidence="8">
    <location>
        <begin position="582"/>
        <end position="878"/>
    </location>
</feature>
<keyword evidence="10" id="KW-1185">Reference proteome</keyword>
<dbReference type="EC" id="3.1.4.46" evidence="1"/>
<feature type="domain" description="GP-PDE" evidence="8">
    <location>
        <begin position="265"/>
        <end position="565"/>
    </location>
</feature>
<name>M4F2B1_BRACM</name>
<dbReference type="Pfam" id="PF03009">
    <property type="entry name" value="GDPD"/>
    <property type="match status" value="2"/>
</dbReference>
<dbReference type="AlphaFoldDB" id="M4F2B1"/>
<dbReference type="InterPro" id="IPR017946">
    <property type="entry name" value="PLC-like_Pdiesterase_TIM-brl"/>
</dbReference>
<evidence type="ECO:0000256" key="1">
    <source>
        <dbReference type="ARBA" id="ARBA00012247"/>
    </source>
</evidence>
<evidence type="ECO:0000256" key="6">
    <source>
        <dbReference type="ARBA" id="ARBA00047512"/>
    </source>
</evidence>
<evidence type="ECO:0000259" key="8">
    <source>
        <dbReference type="PROSITE" id="PS51704"/>
    </source>
</evidence>
<dbReference type="CDD" id="cd08603">
    <property type="entry name" value="GDPD_SHV3_repeat_1"/>
    <property type="match status" value="1"/>
</dbReference>
<keyword evidence="3" id="KW-0319">Glycerol metabolism</keyword>
<feature type="transmembrane region" description="Helical" evidence="7">
    <location>
        <begin position="94"/>
        <end position="112"/>
    </location>
</feature>
<dbReference type="Pfam" id="PF06127">
    <property type="entry name" value="Mpo1-like"/>
    <property type="match status" value="1"/>
</dbReference>
<reference evidence="9 10" key="1">
    <citation type="journal article" date="2011" name="Nat. Genet.">
        <title>The genome of the mesopolyploid crop species Brassica rapa.</title>
        <authorList>
            <consortium name="Brassica rapa Genome Sequencing Project Consortium"/>
            <person name="Wang X."/>
            <person name="Wang H."/>
            <person name="Wang J."/>
            <person name="Sun R."/>
            <person name="Wu J."/>
            <person name="Liu S."/>
            <person name="Bai Y."/>
            <person name="Mun J.H."/>
            <person name="Bancroft I."/>
            <person name="Cheng F."/>
            <person name="Huang S."/>
            <person name="Li X."/>
            <person name="Hua W."/>
            <person name="Wang J."/>
            <person name="Wang X."/>
            <person name="Freeling M."/>
            <person name="Pires J.C."/>
            <person name="Paterson A.H."/>
            <person name="Chalhoub B."/>
            <person name="Wang B."/>
            <person name="Hayward A."/>
            <person name="Sharpe A.G."/>
            <person name="Park B.S."/>
            <person name="Weisshaar B."/>
            <person name="Liu B."/>
            <person name="Li B."/>
            <person name="Liu B."/>
            <person name="Tong C."/>
            <person name="Song C."/>
            <person name="Duran C."/>
            <person name="Peng C."/>
            <person name="Geng C."/>
            <person name="Koh C."/>
            <person name="Lin C."/>
            <person name="Edwards D."/>
            <person name="Mu D."/>
            <person name="Shen D."/>
            <person name="Soumpourou E."/>
            <person name="Li F."/>
            <person name="Fraser F."/>
            <person name="Conant G."/>
            <person name="Lassalle G."/>
            <person name="King G.J."/>
            <person name="Bonnema G."/>
            <person name="Tang H."/>
            <person name="Wang H."/>
            <person name="Belcram H."/>
            <person name="Zhou H."/>
            <person name="Hirakawa H."/>
            <person name="Abe H."/>
            <person name="Guo H."/>
            <person name="Wang H."/>
            <person name="Jin H."/>
            <person name="Parkin I.A."/>
            <person name="Batley J."/>
            <person name="Kim J.S."/>
            <person name="Just J."/>
            <person name="Li J."/>
            <person name="Xu J."/>
            <person name="Deng J."/>
            <person name="Kim J.A."/>
            <person name="Li J."/>
            <person name="Yu J."/>
            <person name="Meng J."/>
            <person name="Wang J."/>
            <person name="Min J."/>
            <person name="Poulain J."/>
            <person name="Wang J."/>
            <person name="Hatakeyama K."/>
            <person name="Wu K."/>
            <person name="Wang L."/>
            <person name="Fang L."/>
            <person name="Trick M."/>
            <person name="Links M.G."/>
            <person name="Zhao M."/>
            <person name="Jin M."/>
            <person name="Ramchiary N."/>
            <person name="Drou N."/>
            <person name="Berkman P.J."/>
            <person name="Cai Q."/>
            <person name="Huang Q."/>
            <person name="Li R."/>
            <person name="Tabata S."/>
            <person name="Cheng S."/>
            <person name="Zhang S."/>
            <person name="Zhang S."/>
            <person name="Huang S."/>
            <person name="Sato S."/>
            <person name="Sun S."/>
            <person name="Kwon S.J."/>
            <person name="Choi S.R."/>
            <person name="Lee T.H."/>
            <person name="Fan W."/>
            <person name="Zhao X."/>
            <person name="Tan X."/>
            <person name="Xu X."/>
            <person name="Wang Y."/>
            <person name="Qiu Y."/>
            <person name="Yin Y."/>
            <person name="Li Y."/>
            <person name="Du Y."/>
            <person name="Liao Y."/>
            <person name="Lim Y."/>
            <person name="Narusaka Y."/>
            <person name="Wang Y."/>
            <person name="Wang Z."/>
            <person name="Li Z."/>
            <person name="Wang Z."/>
            <person name="Xiong Z."/>
            <person name="Zhang Z."/>
        </authorList>
    </citation>
    <scope>NUCLEOTIDE SEQUENCE [LARGE SCALE GENOMIC DNA]</scope>
    <source>
        <strain evidence="9 10">cv. Chiifu-401-42</strain>
    </source>
</reference>
<reference evidence="9 10" key="2">
    <citation type="journal article" date="2018" name="Hortic Res">
        <title>Improved Brassica rapa reference genome by single-molecule sequencing and chromosome conformation capture technologies.</title>
        <authorList>
            <person name="Zhang L."/>
            <person name="Cai X."/>
            <person name="Wu J."/>
            <person name="Liu M."/>
            <person name="Grob S."/>
            <person name="Cheng F."/>
            <person name="Liang J."/>
            <person name="Cai C."/>
            <person name="Liu Z."/>
            <person name="Liu B."/>
            <person name="Wang F."/>
            <person name="Li S."/>
            <person name="Liu F."/>
            <person name="Li X."/>
            <person name="Cheng L."/>
            <person name="Yang W."/>
            <person name="Li M.H."/>
            <person name="Grossniklaus U."/>
            <person name="Zheng H."/>
            <person name="Wang X."/>
        </authorList>
    </citation>
    <scope>NUCLEOTIDE SEQUENCE [LARGE SCALE GENOMIC DNA]</scope>
    <source>
        <strain evidence="9 10">cv. Chiifu-401-42</strain>
    </source>
</reference>
<dbReference type="HOGENOM" id="CLU_010414_0_0_1"/>
<dbReference type="Proteomes" id="UP000011750">
    <property type="component" value="Chromosome A08"/>
</dbReference>
<protein>
    <recommendedName>
        <fullName evidence="1">glycerophosphodiester phosphodiesterase</fullName>
        <ecNumber evidence="1">3.1.4.46</ecNumber>
    </recommendedName>
</protein>
<dbReference type="FunFam" id="3.20.20.190:FF:000011">
    <property type="entry name" value="Glycerophosphodiester phosphodiesterase GDPDL3"/>
    <property type="match status" value="1"/>
</dbReference>
<dbReference type="InterPro" id="IPR009305">
    <property type="entry name" value="Mpo1-like"/>
</dbReference>
<evidence type="ECO:0000256" key="2">
    <source>
        <dbReference type="ARBA" id="ARBA00022729"/>
    </source>
</evidence>
<dbReference type="STRING" id="51351.M4F2B1"/>
<evidence type="ECO:0000313" key="9">
    <source>
        <dbReference type="EnsemblPlants" id="Bra035209.1-P"/>
    </source>
</evidence>
<dbReference type="PROSITE" id="PS51704">
    <property type="entry name" value="GP_PDE"/>
    <property type="match status" value="2"/>
</dbReference>
<dbReference type="Gramene" id="Bra035209.1">
    <property type="protein sequence ID" value="Bra035209.1-P"/>
    <property type="gene ID" value="Bra035209"/>
</dbReference>
<accession>M4F2B1</accession>
<keyword evidence="7" id="KW-0812">Transmembrane</keyword>
<dbReference type="GO" id="GO:0006629">
    <property type="term" value="P:lipid metabolic process"/>
    <property type="evidence" value="ECO:0007669"/>
    <property type="project" value="InterPro"/>
</dbReference>
<comment type="catalytic activity">
    <reaction evidence="6">
        <text>a sn-glycero-3-phosphodiester + H2O = an alcohol + sn-glycerol 3-phosphate + H(+)</text>
        <dbReference type="Rhea" id="RHEA:12969"/>
        <dbReference type="ChEBI" id="CHEBI:15377"/>
        <dbReference type="ChEBI" id="CHEBI:15378"/>
        <dbReference type="ChEBI" id="CHEBI:30879"/>
        <dbReference type="ChEBI" id="CHEBI:57597"/>
        <dbReference type="ChEBI" id="CHEBI:83408"/>
        <dbReference type="EC" id="3.1.4.46"/>
    </reaction>
</comment>
<dbReference type="GO" id="GO:0006071">
    <property type="term" value="P:glycerol metabolic process"/>
    <property type="evidence" value="ECO:0007669"/>
    <property type="project" value="UniProtKB-KW"/>
</dbReference>
<sequence length="964" mass="107173">MSNRIGLLDLEKHFAFYGAYHSNRVNIIIHTLFVWPNVFATLLFLYSTQPILDRSYLGFIEALTFDGVLRLDTGFILTVIYAVFYIYLDNKSGVLAALLCFSCWIGSSFLAARLGHSLTLKVGVASQLLCWTGQFLGHGLFEKRAPALLDNLVQAFLMGPYFVLLEVLQSGFGYEPYPGFKSRVDCKIENDIKEWNEEKLKKKKKLMDNSASPMITYMQDNPSMFRLRASKFLLLSVLILSQFLSTQLLAQRSKSPWQTLTGEAPLVIARGGFSGLFPDSSVTAYSFVSATSVPDAVLWCDVQLTKDGVGICFPDVTMYKDSNVQDAYPKRKNSYLLNGVPTQDWFTIDFTSKDLKSVFLIRGILSRSPAFDDNRNVISTVENIATQFKPAGFWLNVQHDAFYAQHNLSMSGFLLSVSKTVTIDYLSSPELKFFRDIGSRFGKTGPKFVFRFLEKDDVEVSTNQTYGSLMTNLTFIKTFASGVLVPKSYIWPVDKDQYLLPHTTFVQDAHKAGLQVYASGFANDFDLAYNYSYDPLAEYLAFMDNGNFSVDGVVSDFPLTASSAVDCFSHLGSNASSTQGDFFVISKNGASGDYPGCSDLAYSKAIEDGADIIDCAIQMSSDGIPFCLNSSNLLEGTNVFQSPFINRSSTVPEIAPHAGIYSFSLRWSEIKTLRLAMTHPYSLGFNLFRNPREKSSEKIVPLYDFLILANKSSSLVGVLISVENVAYLRGKQGIDVVKEVLYAFKEACCIDATKRVMIQSSNSPVLVDFKKQSPYEIVYQVEENVGDIVDSAIEEIKKFADAVVVSRRSVYSTSNFFLSGQTHLVEKLHKFNLPVYVKTFRNEFVSQPWDFFSDATVEINTYVAGAGNRCLTRKDHPPYMPLVKPAGLLGFVNHDSPHPAFTADDVTEPPLPPVTFRTPPNIPGPLSTDEKAPNSKTRLTPPLLLPALAMALASLLLLSSLSIL</sequence>
<dbReference type="InParanoid" id="M4F2B1"/>
<dbReference type="EnsemblPlants" id="Bra035209.1">
    <property type="protein sequence ID" value="Bra035209.1-P"/>
    <property type="gene ID" value="Bra035209"/>
</dbReference>
<evidence type="ECO:0000256" key="5">
    <source>
        <dbReference type="ARBA" id="ARBA00023180"/>
    </source>
</evidence>
<keyword evidence="7" id="KW-0472">Membrane</keyword>
<proteinExistence type="predicted"/>
<keyword evidence="2" id="KW-0732">Signal</keyword>
<evidence type="ECO:0000256" key="4">
    <source>
        <dbReference type="ARBA" id="ARBA00022801"/>
    </source>
</evidence>
<evidence type="ECO:0000256" key="3">
    <source>
        <dbReference type="ARBA" id="ARBA00022798"/>
    </source>
</evidence>
<dbReference type="eggNOG" id="KOG2258">
    <property type="taxonomic scope" value="Eukaryota"/>
</dbReference>
<dbReference type="FunFam" id="3.20.20.190:FF:000013">
    <property type="entry name" value="Glycerophosphodiester phosphodiesterase GDPDL3"/>
    <property type="match status" value="1"/>
</dbReference>
<keyword evidence="7" id="KW-1133">Transmembrane helix</keyword>
<organism evidence="9 10">
    <name type="scientific">Brassica campestris</name>
    <name type="common">Field mustard</name>
    <dbReference type="NCBI Taxonomy" id="3711"/>
    <lineage>
        <taxon>Eukaryota</taxon>
        <taxon>Viridiplantae</taxon>
        <taxon>Streptophyta</taxon>
        <taxon>Embryophyta</taxon>
        <taxon>Tracheophyta</taxon>
        <taxon>Spermatophyta</taxon>
        <taxon>Magnoliopsida</taxon>
        <taxon>eudicotyledons</taxon>
        <taxon>Gunneridae</taxon>
        <taxon>Pentapetalae</taxon>
        <taxon>rosids</taxon>
        <taxon>malvids</taxon>
        <taxon>Brassicales</taxon>
        <taxon>Brassicaceae</taxon>
        <taxon>Brassiceae</taxon>
        <taxon>Brassica</taxon>
    </lineage>
</organism>
<evidence type="ECO:0000256" key="7">
    <source>
        <dbReference type="SAM" id="Phobius"/>
    </source>
</evidence>
<evidence type="ECO:0000313" key="10">
    <source>
        <dbReference type="Proteomes" id="UP000011750"/>
    </source>
</evidence>
<dbReference type="SUPFAM" id="SSF51695">
    <property type="entry name" value="PLC-like phosphodiesterases"/>
    <property type="match status" value="2"/>
</dbReference>
<feature type="transmembrane region" description="Helical" evidence="7">
    <location>
        <begin position="67"/>
        <end position="88"/>
    </location>
</feature>
<dbReference type="Gene3D" id="3.20.20.190">
    <property type="entry name" value="Phosphatidylinositol (PI) phosphodiesterase"/>
    <property type="match status" value="2"/>
</dbReference>
<keyword evidence="5" id="KW-0325">Glycoprotein</keyword>
<dbReference type="InterPro" id="IPR030395">
    <property type="entry name" value="GP_PDE_dom"/>
</dbReference>
<dbReference type="PANTHER" id="PTHR43620">
    <property type="entry name" value="GLYCEROPHOSPHORYL DIESTER PHOSPHODIESTERASE"/>
    <property type="match status" value="1"/>
</dbReference>
<dbReference type="OMA" id="MITYMQD"/>
<dbReference type="eggNOG" id="KOG3292">
    <property type="taxonomic scope" value="Eukaryota"/>
</dbReference>
<keyword evidence="4" id="KW-0378">Hydrolase</keyword>
<reference evidence="9" key="3">
    <citation type="submission" date="2023-03" db="UniProtKB">
        <authorList>
            <consortium name="EnsemblPlants"/>
        </authorList>
    </citation>
    <scope>IDENTIFICATION</scope>
    <source>
        <strain evidence="9">cv. Chiifu-401-42</strain>
    </source>
</reference>